<sequence>MTKHEIRELNEKQEVLQLAQERMAIDDGYNNYMIHEDYLTDQGRLDKKIKPHASKKLYEECKQPAEVLVTDVDRYEEIQTQKGPTKLGAMDPQDQVADYELLLD</sequence>
<dbReference type="AlphaFoldDB" id="A0A9Q3PN09"/>
<gene>
    <name evidence="1" type="ORF">O181_107439</name>
</gene>
<dbReference type="EMBL" id="AVOT02081321">
    <property type="protein sequence ID" value="MBW0567724.1"/>
    <property type="molecule type" value="Genomic_DNA"/>
</dbReference>
<dbReference type="Proteomes" id="UP000765509">
    <property type="component" value="Unassembled WGS sequence"/>
</dbReference>
<accession>A0A9Q3PN09</accession>
<proteinExistence type="predicted"/>
<evidence type="ECO:0000313" key="1">
    <source>
        <dbReference type="EMBL" id="MBW0567724.1"/>
    </source>
</evidence>
<reference evidence="1" key="1">
    <citation type="submission" date="2021-03" db="EMBL/GenBank/DDBJ databases">
        <title>Draft genome sequence of rust myrtle Austropuccinia psidii MF-1, a brazilian biotype.</title>
        <authorList>
            <person name="Quecine M.C."/>
            <person name="Pachon D.M.R."/>
            <person name="Bonatelli M.L."/>
            <person name="Correr F.H."/>
            <person name="Franceschini L.M."/>
            <person name="Leite T.F."/>
            <person name="Margarido G.R.A."/>
            <person name="Almeida C.A."/>
            <person name="Ferrarezi J.A."/>
            <person name="Labate C.A."/>
        </authorList>
    </citation>
    <scope>NUCLEOTIDE SEQUENCE</scope>
    <source>
        <strain evidence="1">MF-1</strain>
    </source>
</reference>
<keyword evidence="2" id="KW-1185">Reference proteome</keyword>
<protein>
    <submittedName>
        <fullName evidence="1">Uncharacterized protein</fullName>
    </submittedName>
</protein>
<name>A0A9Q3PN09_9BASI</name>
<comment type="caution">
    <text evidence="1">The sequence shown here is derived from an EMBL/GenBank/DDBJ whole genome shotgun (WGS) entry which is preliminary data.</text>
</comment>
<organism evidence="1 2">
    <name type="scientific">Austropuccinia psidii MF-1</name>
    <dbReference type="NCBI Taxonomy" id="1389203"/>
    <lineage>
        <taxon>Eukaryota</taxon>
        <taxon>Fungi</taxon>
        <taxon>Dikarya</taxon>
        <taxon>Basidiomycota</taxon>
        <taxon>Pucciniomycotina</taxon>
        <taxon>Pucciniomycetes</taxon>
        <taxon>Pucciniales</taxon>
        <taxon>Sphaerophragmiaceae</taxon>
        <taxon>Austropuccinia</taxon>
    </lineage>
</organism>
<dbReference type="OrthoDB" id="10253254at2759"/>
<evidence type="ECO:0000313" key="2">
    <source>
        <dbReference type="Proteomes" id="UP000765509"/>
    </source>
</evidence>